<dbReference type="RefSeq" id="WP_147269676.1">
    <property type="nucleotide sequence ID" value="NZ_QFWQ01000003.1"/>
</dbReference>
<accession>A0A368KFU1</accession>
<proteinExistence type="predicted"/>
<name>A0A368KFU1_9GAMM</name>
<dbReference type="OrthoDB" id="6057743at2"/>
<organism evidence="1 2">
    <name type="scientific">Rhodanobacter denitrificans</name>
    <dbReference type="NCBI Taxonomy" id="666685"/>
    <lineage>
        <taxon>Bacteria</taxon>
        <taxon>Pseudomonadati</taxon>
        <taxon>Pseudomonadota</taxon>
        <taxon>Gammaproteobacteria</taxon>
        <taxon>Lysobacterales</taxon>
        <taxon>Rhodanobacteraceae</taxon>
        <taxon>Rhodanobacter</taxon>
    </lineage>
</organism>
<protein>
    <submittedName>
        <fullName evidence="1">Uncharacterized protein</fullName>
    </submittedName>
</protein>
<sequence>MPSLTVRAMAEMLRQPAYAQARILADQKYPKQEPQVFRTPYYQQALTGIRNFYRSGRNSSQISAALSKIEGLGQETRRLNNGRVITSFQKSPLFDRALSLQKVPHWKSSLGTVEFRLSPDLNVTEDDENRLLFLNFRNAKLDPEVAKLTSEISHWVLETNGIKMPIDHIEYVDLFTGEIYSVKKRRAATTKAVIESAKIIEALWPTL</sequence>
<evidence type="ECO:0000313" key="1">
    <source>
        <dbReference type="EMBL" id="RCS30772.1"/>
    </source>
</evidence>
<dbReference type="Proteomes" id="UP000252387">
    <property type="component" value="Unassembled WGS sequence"/>
</dbReference>
<dbReference type="AlphaFoldDB" id="A0A368KFU1"/>
<keyword evidence="2" id="KW-1185">Reference proteome</keyword>
<dbReference type="EMBL" id="QFWQ01000003">
    <property type="protein sequence ID" value="RCS30772.1"/>
    <property type="molecule type" value="Genomic_DNA"/>
</dbReference>
<gene>
    <name evidence="1" type="ORF">DEO45_03110</name>
</gene>
<reference evidence="1 2" key="1">
    <citation type="submission" date="2018-05" db="EMBL/GenBank/DDBJ databases">
        <title>Draft genome sequence of Rhodanobacter denitrificans Yn1 isolated from gold copper mine.</title>
        <authorList>
            <person name="Yang N."/>
            <person name="Mazhar H.S."/>
            <person name="Rensing C."/>
        </authorList>
    </citation>
    <scope>NUCLEOTIDE SEQUENCE [LARGE SCALE GENOMIC DNA]</scope>
    <source>
        <strain evidence="1 2">Yn1</strain>
    </source>
</reference>
<evidence type="ECO:0000313" key="2">
    <source>
        <dbReference type="Proteomes" id="UP000252387"/>
    </source>
</evidence>
<comment type="caution">
    <text evidence="1">The sequence shown here is derived from an EMBL/GenBank/DDBJ whole genome shotgun (WGS) entry which is preliminary data.</text>
</comment>